<sequence>MTTHYSQQQTRIEGDLESLVGLRSIKTRHYAQLRGSEQRLIRVISAFDRISRALVRTADGPEALVASVVDAAREHLGARWVVFALGDGHLEQTSPRHLLMDGAGTTFAFEGAAEAREPATVPDEVLNRLTDILRNQVDQLAIPIAEPHHVHAPLELYGKVVGGLSAWIGDDRSVDPSDVVVLRILASQAMVALLNAALLDESRRQLDRAERAHAQTARHAEDLAVRNAELEQAQRELSTAMRERLLGEERGRIARELHDSVTQSVLSAGVQIELCRRENLTDPSGRLATAGELTRGAVDQLRSVIYTLNHTPPRETGGLREALVELSSMHVPGELATEVTTLGIERDLHDNVQHAVLRVAGEALFNAAMHANATRVQITLTFFDDRVTLAVDDDGDGDPDHLRRVLRTASAGDLAGRHRGLVNMRTRVAELGGRFSIRRSRLGGVRISAAVPAPTTPPDPPAADSPVVNPPAANHSAADYSAADSSAADPTAADRVTREATR</sequence>
<organism evidence="8 9">
    <name type="scientific">Gordonia jinhuaensis</name>
    <dbReference type="NCBI Taxonomy" id="1517702"/>
    <lineage>
        <taxon>Bacteria</taxon>
        <taxon>Bacillati</taxon>
        <taxon>Actinomycetota</taxon>
        <taxon>Actinomycetes</taxon>
        <taxon>Mycobacteriales</taxon>
        <taxon>Gordoniaceae</taxon>
        <taxon>Gordonia</taxon>
    </lineage>
</organism>
<dbReference type="InterPro" id="IPR050482">
    <property type="entry name" value="Sensor_HK_TwoCompSys"/>
</dbReference>
<dbReference type="GO" id="GO:0000155">
    <property type="term" value="F:phosphorelay sensor kinase activity"/>
    <property type="evidence" value="ECO:0007669"/>
    <property type="project" value="InterPro"/>
</dbReference>
<dbReference type="GO" id="GO:0046983">
    <property type="term" value="F:protein dimerization activity"/>
    <property type="evidence" value="ECO:0007669"/>
    <property type="project" value="InterPro"/>
</dbReference>
<dbReference type="InterPro" id="IPR003594">
    <property type="entry name" value="HATPase_dom"/>
</dbReference>
<dbReference type="PANTHER" id="PTHR24421:SF61">
    <property type="entry name" value="OXYGEN SENSOR HISTIDINE KINASE NREB"/>
    <property type="match status" value="1"/>
</dbReference>
<name>A0A916ST92_9ACTN</name>
<feature type="compositionally biased region" description="Pro residues" evidence="5">
    <location>
        <begin position="454"/>
        <end position="463"/>
    </location>
</feature>
<evidence type="ECO:0000313" key="9">
    <source>
        <dbReference type="Proteomes" id="UP000621454"/>
    </source>
</evidence>
<dbReference type="Pfam" id="PF07730">
    <property type="entry name" value="HisKA_3"/>
    <property type="match status" value="1"/>
</dbReference>
<feature type="region of interest" description="Disordered" evidence="5">
    <location>
        <begin position="449"/>
        <end position="502"/>
    </location>
</feature>
<accession>A0A916ST92</accession>
<dbReference type="SUPFAM" id="SSF55781">
    <property type="entry name" value="GAF domain-like"/>
    <property type="match status" value="1"/>
</dbReference>
<dbReference type="EMBL" id="BMGC01000001">
    <property type="protein sequence ID" value="GGB15948.1"/>
    <property type="molecule type" value="Genomic_DNA"/>
</dbReference>
<keyword evidence="1" id="KW-0808">Transferase</keyword>
<dbReference type="Proteomes" id="UP000621454">
    <property type="component" value="Unassembled WGS sequence"/>
</dbReference>
<dbReference type="NCBIfam" id="NF047786">
    <property type="entry name" value="his_kin_MadS"/>
    <property type="match status" value="1"/>
</dbReference>
<dbReference type="InterPro" id="IPR036890">
    <property type="entry name" value="HATPase_C_sf"/>
</dbReference>
<dbReference type="Gene3D" id="1.20.5.1930">
    <property type="match status" value="1"/>
</dbReference>
<dbReference type="GO" id="GO:0016020">
    <property type="term" value="C:membrane"/>
    <property type="evidence" value="ECO:0007669"/>
    <property type="project" value="InterPro"/>
</dbReference>
<evidence type="ECO:0000313" key="8">
    <source>
        <dbReference type="EMBL" id="GGB15948.1"/>
    </source>
</evidence>
<feature type="coiled-coil region" evidence="4">
    <location>
        <begin position="199"/>
        <end position="250"/>
    </location>
</feature>
<dbReference type="SUPFAM" id="SSF55874">
    <property type="entry name" value="ATPase domain of HSP90 chaperone/DNA topoisomerase II/histidine kinase"/>
    <property type="match status" value="1"/>
</dbReference>
<evidence type="ECO:0000256" key="4">
    <source>
        <dbReference type="SAM" id="Coils"/>
    </source>
</evidence>
<protein>
    <submittedName>
        <fullName evidence="8">Histidine kinase</fullName>
    </submittedName>
</protein>
<dbReference type="PANTHER" id="PTHR24421">
    <property type="entry name" value="NITRATE/NITRITE SENSOR PROTEIN NARX-RELATED"/>
    <property type="match status" value="1"/>
</dbReference>
<evidence type="ECO:0000259" key="6">
    <source>
        <dbReference type="Pfam" id="PF02518"/>
    </source>
</evidence>
<keyword evidence="9" id="KW-1185">Reference proteome</keyword>
<evidence type="ECO:0000259" key="7">
    <source>
        <dbReference type="Pfam" id="PF07730"/>
    </source>
</evidence>
<proteinExistence type="predicted"/>
<evidence type="ECO:0000256" key="2">
    <source>
        <dbReference type="ARBA" id="ARBA00022777"/>
    </source>
</evidence>
<comment type="caution">
    <text evidence="8">The sequence shown here is derived from an EMBL/GenBank/DDBJ whole genome shotgun (WGS) entry which is preliminary data.</text>
</comment>
<dbReference type="RefSeq" id="WP_229742039.1">
    <property type="nucleotide sequence ID" value="NZ_BMGC01000001.1"/>
</dbReference>
<evidence type="ECO:0000256" key="5">
    <source>
        <dbReference type="SAM" id="MobiDB-lite"/>
    </source>
</evidence>
<feature type="compositionally biased region" description="Low complexity" evidence="5">
    <location>
        <begin position="464"/>
        <end position="494"/>
    </location>
</feature>
<keyword evidence="4" id="KW-0175">Coiled coil</keyword>
<feature type="domain" description="Signal transduction histidine kinase subgroup 3 dimerisation and phosphoacceptor" evidence="7">
    <location>
        <begin position="249"/>
        <end position="310"/>
    </location>
</feature>
<dbReference type="InterPro" id="IPR029016">
    <property type="entry name" value="GAF-like_dom_sf"/>
</dbReference>
<dbReference type="Gene3D" id="3.30.565.10">
    <property type="entry name" value="Histidine kinase-like ATPase, C-terminal domain"/>
    <property type="match status" value="1"/>
</dbReference>
<dbReference type="Pfam" id="PF02518">
    <property type="entry name" value="HATPase_c"/>
    <property type="match status" value="1"/>
</dbReference>
<reference evidence="8" key="1">
    <citation type="journal article" date="2014" name="Int. J. Syst. Evol. Microbiol.">
        <title>Complete genome sequence of Corynebacterium casei LMG S-19264T (=DSM 44701T), isolated from a smear-ripened cheese.</title>
        <authorList>
            <consortium name="US DOE Joint Genome Institute (JGI-PGF)"/>
            <person name="Walter F."/>
            <person name="Albersmeier A."/>
            <person name="Kalinowski J."/>
            <person name="Ruckert C."/>
        </authorList>
    </citation>
    <scope>NUCLEOTIDE SEQUENCE</scope>
    <source>
        <strain evidence="8">CGMCC 1.12827</strain>
    </source>
</reference>
<feature type="domain" description="Histidine kinase/HSP90-like ATPase" evidence="6">
    <location>
        <begin position="353"/>
        <end position="453"/>
    </location>
</feature>
<evidence type="ECO:0000256" key="1">
    <source>
        <dbReference type="ARBA" id="ARBA00022679"/>
    </source>
</evidence>
<evidence type="ECO:0000256" key="3">
    <source>
        <dbReference type="ARBA" id="ARBA00023012"/>
    </source>
</evidence>
<gene>
    <name evidence="8" type="ORF">GCM10011489_00100</name>
</gene>
<reference evidence="8" key="2">
    <citation type="submission" date="2020-09" db="EMBL/GenBank/DDBJ databases">
        <authorList>
            <person name="Sun Q."/>
            <person name="Zhou Y."/>
        </authorList>
    </citation>
    <scope>NUCLEOTIDE SEQUENCE</scope>
    <source>
        <strain evidence="8">CGMCC 1.12827</strain>
    </source>
</reference>
<keyword evidence="3" id="KW-0902">Two-component regulatory system</keyword>
<dbReference type="Gene3D" id="3.30.450.40">
    <property type="match status" value="1"/>
</dbReference>
<dbReference type="AlphaFoldDB" id="A0A916ST92"/>
<dbReference type="CDD" id="cd16917">
    <property type="entry name" value="HATPase_UhpB-NarQ-NarX-like"/>
    <property type="match status" value="1"/>
</dbReference>
<dbReference type="InterPro" id="IPR011712">
    <property type="entry name" value="Sig_transdc_His_kin_sub3_dim/P"/>
</dbReference>
<keyword evidence="2 8" id="KW-0418">Kinase</keyword>